<dbReference type="AlphaFoldDB" id="A0A5J6GRG0"/>
<dbReference type="KEGG" id="ska:CP970_43990"/>
<evidence type="ECO:0000256" key="2">
    <source>
        <dbReference type="ARBA" id="ARBA00012737"/>
    </source>
</evidence>
<comment type="catalytic activity">
    <reaction evidence="4">
        <text>L-aspartate + L-glutamine + ATP + H2O = L-asparagine + L-glutamate + AMP + diphosphate + H(+)</text>
        <dbReference type="Rhea" id="RHEA:12228"/>
        <dbReference type="ChEBI" id="CHEBI:15377"/>
        <dbReference type="ChEBI" id="CHEBI:15378"/>
        <dbReference type="ChEBI" id="CHEBI:29985"/>
        <dbReference type="ChEBI" id="CHEBI:29991"/>
        <dbReference type="ChEBI" id="CHEBI:30616"/>
        <dbReference type="ChEBI" id="CHEBI:33019"/>
        <dbReference type="ChEBI" id="CHEBI:58048"/>
        <dbReference type="ChEBI" id="CHEBI:58359"/>
        <dbReference type="ChEBI" id="CHEBI:456215"/>
        <dbReference type="EC" id="6.3.5.4"/>
    </reaction>
</comment>
<dbReference type="InterPro" id="IPR014729">
    <property type="entry name" value="Rossmann-like_a/b/a_fold"/>
</dbReference>
<dbReference type="InterPro" id="IPR001962">
    <property type="entry name" value="Asn_synthase"/>
</dbReference>
<dbReference type="EC" id="6.3.5.4" evidence="2"/>
<dbReference type="SUPFAM" id="SSF52402">
    <property type="entry name" value="Adenine nucleotide alpha hydrolases-like"/>
    <property type="match status" value="1"/>
</dbReference>
<dbReference type="PANTHER" id="PTHR43284">
    <property type="entry name" value="ASPARAGINE SYNTHETASE (GLUTAMINE-HYDROLYZING)"/>
    <property type="match status" value="1"/>
</dbReference>
<evidence type="ECO:0000256" key="1">
    <source>
        <dbReference type="ARBA" id="ARBA00005187"/>
    </source>
</evidence>
<name>A0A5J6GRG0_STRKN</name>
<keyword evidence="7" id="KW-1185">Reference proteome</keyword>
<dbReference type="Pfam" id="PF00733">
    <property type="entry name" value="Asn_synthase"/>
    <property type="match status" value="1"/>
</dbReference>
<gene>
    <name evidence="6" type="ORF">CP970_43990</name>
</gene>
<comment type="pathway">
    <text evidence="1">Amino-acid biosynthesis; L-asparagine biosynthesis; L-asparagine from L-aspartate (L-Gln route): step 1/1.</text>
</comment>
<evidence type="ECO:0000256" key="3">
    <source>
        <dbReference type="ARBA" id="ARBA00022888"/>
    </source>
</evidence>
<dbReference type="GO" id="GO:0006529">
    <property type="term" value="P:asparagine biosynthetic process"/>
    <property type="evidence" value="ECO:0007669"/>
    <property type="project" value="UniProtKB-KW"/>
</dbReference>
<organism evidence="6 7">
    <name type="scientific">Streptomyces kanamyceticus</name>
    <dbReference type="NCBI Taxonomy" id="1967"/>
    <lineage>
        <taxon>Bacteria</taxon>
        <taxon>Bacillati</taxon>
        <taxon>Actinomycetota</taxon>
        <taxon>Actinomycetes</taxon>
        <taxon>Kitasatosporales</taxon>
        <taxon>Streptomycetaceae</taxon>
        <taxon>Streptomyces</taxon>
    </lineage>
</organism>
<dbReference type="InterPro" id="IPR029055">
    <property type="entry name" value="Ntn_hydrolases_N"/>
</dbReference>
<evidence type="ECO:0000313" key="6">
    <source>
        <dbReference type="EMBL" id="QEU96964.1"/>
    </source>
</evidence>
<dbReference type="OrthoDB" id="7053173at2"/>
<protein>
    <recommendedName>
        <fullName evidence="2">asparagine synthase (glutamine-hydrolyzing)</fullName>
        <ecNumber evidence="2">6.3.5.4</ecNumber>
    </recommendedName>
</protein>
<dbReference type="InterPro" id="IPR051786">
    <property type="entry name" value="ASN_synthetase/amidase"/>
</dbReference>
<dbReference type="SUPFAM" id="SSF56235">
    <property type="entry name" value="N-terminal nucleophile aminohydrolases (Ntn hydrolases)"/>
    <property type="match status" value="1"/>
</dbReference>
<dbReference type="Gene3D" id="3.40.50.620">
    <property type="entry name" value="HUPs"/>
    <property type="match status" value="2"/>
</dbReference>
<evidence type="ECO:0000313" key="7">
    <source>
        <dbReference type="Proteomes" id="UP000325529"/>
    </source>
</evidence>
<feature type="domain" description="Asparagine synthetase" evidence="5">
    <location>
        <begin position="208"/>
        <end position="591"/>
    </location>
</feature>
<evidence type="ECO:0000259" key="5">
    <source>
        <dbReference type="Pfam" id="PF00733"/>
    </source>
</evidence>
<sequence length="610" mass="67295">MRTGFIITPDVPEAEAFRDLPIGAPQLIPHLSGRPWIVGHWASDEVVRAQVGPVQVVVIGHCPVTTERLATLAARVRTPSDVDDLARALPGSFHLVVLIDDQLRVQGSVTGLRRVSYAYLQGMPIAADRADVLADLTGADVDQDMLATRAVCGGMLPSPLRDHSMWRGVYTVPPDHFLLLKRDRTAREVSWWGPPAPELSLEQGAPTVRAALITATADRRPPEGRLSVDLSGGMDSTSLCFLAAHHVPDLLTFRWGEAEEGNDDAHYATHAARCLPQADHLVMPQAKLPAIFTDPAAPADPEQPYLFSRTLARTRHTALNLAAHGSRQHIAGHGADELFFKFPGYLHRLLLRHPLTGLRHLRGHLAVSRWPLSATVRELTRGGDVASWWRAQADELAAPLADRFPPIGWGFSPLRAQPWVTDEALDATRRTLRRTADQVRPFAEDRGQHQFLLALRTTAPAYAQMGRIFAESGVRLEMPYLDDRVVEAALAVQLHERVTPLRYKPLLAQAMQGIAPPVVLNRSTKGDFAEDLRVGRRRNLAALLEVFAESELARHGLIDTGMLRGEILAPQADNTKNIALEHLLGCETWFRTATTRHTSSRRNDVRNSAS</sequence>
<dbReference type="EMBL" id="CP023699">
    <property type="protein sequence ID" value="QEU96964.1"/>
    <property type="molecule type" value="Genomic_DNA"/>
</dbReference>
<dbReference type="PANTHER" id="PTHR43284:SF1">
    <property type="entry name" value="ASPARAGINE SYNTHETASE"/>
    <property type="match status" value="1"/>
</dbReference>
<dbReference type="Proteomes" id="UP000325529">
    <property type="component" value="Chromosome"/>
</dbReference>
<accession>A0A5J6GRG0</accession>
<dbReference type="GO" id="GO:0004066">
    <property type="term" value="F:asparagine synthase (glutamine-hydrolyzing) activity"/>
    <property type="evidence" value="ECO:0007669"/>
    <property type="project" value="UniProtKB-EC"/>
</dbReference>
<reference evidence="6 7" key="1">
    <citation type="submission" date="2017-09" db="EMBL/GenBank/DDBJ databases">
        <authorList>
            <person name="Lee N."/>
            <person name="Cho B.-K."/>
        </authorList>
    </citation>
    <scope>NUCLEOTIDE SEQUENCE [LARGE SCALE GENOMIC DNA]</scope>
    <source>
        <strain evidence="6 7">ATCC 12853</strain>
    </source>
</reference>
<keyword evidence="3" id="KW-0028">Amino-acid biosynthesis</keyword>
<proteinExistence type="predicted"/>
<evidence type="ECO:0000256" key="4">
    <source>
        <dbReference type="ARBA" id="ARBA00048741"/>
    </source>
</evidence>
<keyword evidence="3" id="KW-0061">Asparagine biosynthesis</keyword>